<gene>
    <name evidence="2" type="ORF">FZEAL_7590</name>
</gene>
<dbReference type="OrthoDB" id="4818293at2759"/>
<reference evidence="2" key="2">
    <citation type="submission" date="2020-05" db="EMBL/GenBank/DDBJ databases">
        <authorList>
            <person name="Kim H.-S."/>
            <person name="Proctor R.H."/>
            <person name="Brown D.W."/>
        </authorList>
    </citation>
    <scope>NUCLEOTIDE SEQUENCE</scope>
    <source>
        <strain evidence="2">NRRL 22465</strain>
    </source>
</reference>
<dbReference type="AlphaFoldDB" id="A0A8H4XII0"/>
<organism evidence="2 3">
    <name type="scientific">Fusarium zealandicum</name>
    <dbReference type="NCBI Taxonomy" id="1053134"/>
    <lineage>
        <taxon>Eukaryota</taxon>
        <taxon>Fungi</taxon>
        <taxon>Dikarya</taxon>
        <taxon>Ascomycota</taxon>
        <taxon>Pezizomycotina</taxon>
        <taxon>Sordariomycetes</taxon>
        <taxon>Hypocreomycetidae</taxon>
        <taxon>Hypocreales</taxon>
        <taxon>Nectriaceae</taxon>
        <taxon>Fusarium</taxon>
        <taxon>Fusarium staphyleae species complex</taxon>
    </lineage>
</organism>
<dbReference type="Proteomes" id="UP000635477">
    <property type="component" value="Unassembled WGS sequence"/>
</dbReference>
<accession>A0A8H4XII0</accession>
<keyword evidence="3" id="KW-1185">Reference proteome</keyword>
<protein>
    <submittedName>
        <fullName evidence="2">Uncharacterized protein</fullName>
    </submittedName>
</protein>
<keyword evidence="1" id="KW-0472">Membrane</keyword>
<proteinExistence type="predicted"/>
<comment type="caution">
    <text evidence="2">The sequence shown here is derived from an EMBL/GenBank/DDBJ whole genome shotgun (WGS) entry which is preliminary data.</text>
</comment>
<feature type="transmembrane region" description="Helical" evidence="1">
    <location>
        <begin position="17"/>
        <end position="43"/>
    </location>
</feature>
<sequence length="335" mass="37929">MLSFPAKPSRKGVSDGLLALAVIGGVISLILAFIVFIAGTTVIQGRGDQPDHLFWEPLALVSFDGIIPNNDTSKFLVHLNWFASSFGWEHPAAPRGLPTAGITSQGLRYSSNIVNDLRQIASELRLPEDTWDCPRPGPYEDPCGNIFFEAWRSFLVADGMPISSWVVWVMLLSAILLGTWNLAQEWMIRNRPHWMKCRCLVGKRWCPCPKGSKEEIEIHDDFVWDKVRLSYWSLSAVYFGISATHTCITSIFFDRFLGILEERLPDGINMNRRRRLGSEILLWIAFGIQAFAAFCIAARWKISRRPKGWIEGQSLHRIERSSEGGRFPNGARYTD</sequence>
<feature type="transmembrane region" description="Helical" evidence="1">
    <location>
        <begin position="162"/>
        <end position="183"/>
    </location>
</feature>
<feature type="transmembrane region" description="Helical" evidence="1">
    <location>
        <begin position="280"/>
        <end position="300"/>
    </location>
</feature>
<evidence type="ECO:0000313" key="3">
    <source>
        <dbReference type="Proteomes" id="UP000635477"/>
    </source>
</evidence>
<keyword evidence="1" id="KW-0812">Transmembrane</keyword>
<keyword evidence="1" id="KW-1133">Transmembrane helix</keyword>
<name>A0A8H4XII0_9HYPO</name>
<dbReference type="EMBL" id="JABEYC010000618">
    <property type="protein sequence ID" value="KAF4975655.1"/>
    <property type="molecule type" value="Genomic_DNA"/>
</dbReference>
<reference evidence="2" key="1">
    <citation type="journal article" date="2020" name="BMC Genomics">
        <title>Correction to: Identification and distribution of gene clusters required for synthesis of sphingolipid metabolism inhibitors in diverse species of the filamentous fungus Fusarium.</title>
        <authorList>
            <person name="Kim H.S."/>
            <person name="Lohmar J.M."/>
            <person name="Busman M."/>
            <person name="Brown D.W."/>
            <person name="Naumann T.A."/>
            <person name="Divon H.H."/>
            <person name="Lysoe E."/>
            <person name="Uhlig S."/>
            <person name="Proctor R.H."/>
        </authorList>
    </citation>
    <scope>NUCLEOTIDE SEQUENCE</scope>
    <source>
        <strain evidence="2">NRRL 22465</strain>
    </source>
</reference>
<feature type="transmembrane region" description="Helical" evidence="1">
    <location>
        <begin position="236"/>
        <end position="260"/>
    </location>
</feature>
<evidence type="ECO:0000313" key="2">
    <source>
        <dbReference type="EMBL" id="KAF4975655.1"/>
    </source>
</evidence>
<evidence type="ECO:0000256" key="1">
    <source>
        <dbReference type="SAM" id="Phobius"/>
    </source>
</evidence>